<dbReference type="NCBIfam" id="NF005545">
    <property type="entry name" value="PRK07208.1-1"/>
    <property type="match status" value="1"/>
</dbReference>
<organism evidence="2 3">
    <name type="scientific">Candidatus Nitrospira allomarina</name>
    <dbReference type="NCBI Taxonomy" id="3020900"/>
    <lineage>
        <taxon>Bacteria</taxon>
        <taxon>Pseudomonadati</taxon>
        <taxon>Nitrospirota</taxon>
        <taxon>Nitrospiria</taxon>
        <taxon>Nitrospirales</taxon>
        <taxon>Nitrospiraceae</taxon>
        <taxon>Nitrospira</taxon>
    </lineage>
</organism>
<dbReference type="RefSeq" id="WP_312645549.1">
    <property type="nucleotide sequence ID" value="NZ_CP116967.1"/>
</dbReference>
<dbReference type="NCBIfam" id="NF005546">
    <property type="entry name" value="PRK07208.1-2"/>
    <property type="match status" value="1"/>
</dbReference>
<name>A0AA96GCB9_9BACT</name>
<proteinExistence type="predicted"/>
<accession>A0AA96GCB9</accession>
<protein>
    <submittedName>
        <fullName evidence="2">NAD(P)/FAD-dependent oxidoreductase</fullName>
    </submittedName>
</protein>
<evidence type="ECO:0000313" key="3">
    <source>
        <dbReference type="Proteomes" id="UP001302719"/>
    </source>
</evidence>
<keyword evidence="1" id="KW-0472">Membrane</keyword>
<evidence type="ECO:0000313" key="2">
    <source>
        <dbReference type="EMBL" id="WNM58971.1"/>
    </source>
</evidence>
<dbReference type="GO" id="GO:0050660">
    <property type="term" value="F:flavin adenine dinucleotide binding"/>
    <property type="evidence" value="ECO:0007669"/>
    <property type="project" value="TreeGrafter"/>
</dbReference>
<feature type="transmembrane region" description="Helical" evidence="1">
    <location>
        <begin position="550"/>
        <end position="570"/>
    </location>
</feature>
<dbReference type="KEGG" id="nall:PP769_04160"/>
<dbReference type="EMBL" id="CP116967">
    <property type="protein sequence ID" value="WNM58971.1"/>
    <property type="molecule type" value="Genomic_DNA"/>
</dbReference>
<dbReference type="SUPFAM" id="SSF51971">
    <property type="entry name" value="Nucleotide-binding domain"/>
    <property type="match status" value="1"/>
</dbReference>
<dbReference type="AlphaFoldDB" id="A0AA96GCB9"/>
<evidence type="ECO:0000256" key="1">
    <source>
        <dbReference type="SAM" id="Phobius"/>
    </source>
</evidence>
<dbReference type="Proteomes" id="UP001302719">
    <property type="component" value="Chromosome"/>
</dbReference>
<dbReference type="GO" id="GO:0005829">
    <property type="term" value="C:cytosol"/>
    <property type="evidence" value="ECO:0007669"/>
    <property type="project" value="TreeGrafter"/>
</dbReference>
<dbReference type="PANTHER" id="PTHR21197">
    <property type="entry name" value="UDP-GALACTOPYRANOSE MUTASE"/>
    <property type="match status" value="1"/>
</dbReference>
<feature type="transmembrane region" description="Helical" evidence="1">
    <location>
        <begin position="515"/>
        <end position="538"/>
    </location>
</feature>
<dbReference type="PANTHER" id="PTHR21197:SF0">
    <property type="entry name" value="UDP-GALACTOPYRANOSE MUTASE"/>
    <property type="match status" value="1"/>
</dbReference>
<sequence>MASHPVVVIGAGPAGLTAAYELGKNSSSSLILEAGKQVGGISQTVNYRDFRFDIGGHRFFSKMPMVTELWNEILGDNFLLRPRISRIHYNQHFFDYPLKATNALAGLGVVEALLVCFSYAKVKVFPNDQEENFEQWVINRFGYRLYQIFFKTYTEKVWGISCTEISADWAAQRIKNLSLKEAVRNALLGQRGGKKGEIVTSLIEQFHYPRLGPGMMWERCEELVAGFGSQTLKGMKVERIRHRHGRVDCVSARASSGEHVEFQGSDFVSTMPLRELIEAMDPQPPEKVVEAALGLRYRDYLTVVLVVNREDVFPDNWIYIHSPEVKMGRIQNYKNWSPYMVPDPSRTSLGLEYFLWDKDDEWTWSNDRLIEFGTRECAQLGLINPREVEDGTVVRMEKAYPVYDHHYQDHVRTIRQYLETFSNLQTIGRNGLHRYNNQDHSMVTGLYAARNIMGESHHDVWAVNTEKAYHEEDRTISGNGGDRMVPMRVQVSKDALPIDNEEELIEIVFAKLDPVAMGVAVGTISGLLILIGTVILVLKGGPVVGPNLSLLGNFLFGFQVTWGGSLIGFLEGGVGGFAIGYSGASLRNWSMKAYAKFIRWREEANRRRNLLD</sequence>
<keyword evidence="1" id="KW-1133">Transmembrane helix</keyword>
<dbReference type="NCBIfam" id="NF005548">
    <property type="entry name" value="PRK07208.1-4"/>
    <property type="match status" value="1"/>
</dbReference>
<dbReference type="Gene3D" id="3.50.50.60">
    <property type="entry name" value="FAD/NAD(P)-binding domain"/>
    <property type="match status" value="1"/>
</dbReference>
<dbReference type="GO" id="GO:0008767">
    <property type="term" value="F:UDP-galactopyranose mutase activity"/>
    <property type="evidence" value="ECO:0007669"/>
    <property type="project" value="TreeGrafter"/>
</dbReference>
<reference evidence="2 3" key="1">
    <citation type="submission" date="2023-01" db="EMBL/GenBank/DDBJ databases">
        <title>Cultivation and genomic characterization of new, ubiquitous marine nitrite-oxidizing bacteria from the Nitrospirales.</title>
        <authorList>
            <person name="Mueller A.J."/>
            <person name="Daebeler A."/>
            <person name="Herbold C.W."/>
            <person name="Kirkegaard R.H."/>
            <person name="Daims H."/>
        </authorList>
    </citation>
    <scope>NUCLEOTIDE SEQUENCE [LARGE SCALE GENOMIC DNA]</scope>
    <source>
        <strain evidence="2 3">VA</strain>
    </source>
</reference>
<keyword evidence="3" id="KW-1185">Reference proteome</keyword>
<dbReference type="Pfam" id="PF13450">
    <property type="entry name" value="NAD_binding_8"/>
    <property type="match status" value="1"/>
</dbReference>
<keyword evidence="1" id="KW-0812">Transmembrane</keyword>
<gene>
    <name evidence="2" type="ORF">PP769_04160</name>
</gene>
<dbReference type="InterPro" id="IPR036188">
    <property type="entry name" value="FAD/NAD-bd_sf"/>
</dbReference>
<dbReference type="NCBIfam" id="NF005547">
    <property type="entry name" value="PRK07208.1-3"/>
    <property type="match status" value="1"/>
</dbReference>